<dbReference type="GO" id="GO:0006310">
    <property type="term" value="P:DNA recombination"/>
    <property type="evidence" value="ECO:0007669"/>
    <property type="project" value="UniProtKB-UniRule"/>
</dbReference>
<dbReference type="SUPFAM" id="SSF111304">
    <property type="entry name" value="Recombination protein RecR"/>
    <property type="match status" value="1"/>
</dbReference>
<dbReference type="CDD" id="cd01025">
    <property type="entry name" value="TOPRIM_recR"/>
    <property type="match status" value="1"/>
</dbReference>
<dbReference type="Gene3D" id="1.10.8.420">
    <property type="entry name" value="RecR Domain 1"/>
    <property type="match status" value="1"/>
</dbReference>
<reference evidence="10" key="1">
    <citation type="submission" date="2016-09" db="EMBL/GenBank/DDBJ databases">
        <authorList>
            <person name="Koehorst J."/>
        </authorList>
    </citation>
    <scope>NUCLEOTIDE SEQUENCE [LARGE SCALE GENOMIC DNA]</scope>
</reference>
<evidence type="ECO:0000256" key="1">
    <source>
        <dbReference type="ARBA" id="ARBA00022723"/>
    </source>
</evidence>
<gene>
    <name evidence="7" type="primary">recR</name>
    <name evidence="9" type="ORF">PYTT_1588</name>
</gene>
<organism evidence="9 10">
    <name type="scientific">Akkermansia glycaniphila</name>
    <dbReference type="NCBI Taxonomy" id="1679444"/>
    <lineage>
        <taxon>Bacteria</taxon>
        <taxon>Pseudomonadati</taxon>
        <taxon>Verrucomicrobiota</taxon>
        <taxon>Verrucomicrobiia</taxon>
        <taxon>Verrucomicrobiales</taxon>
        <taxon>Akkermansiaceae</taxon>
        <taxon>Akkermansia</taxon>
    </lineage>
</organism>
<feature type="domain" description="Toprim" evidence="8">
    <location>
        <begin position="94"/>
        <end position="189"/>
    </location>
</feature>
<name>A0A1H6LPD4_9BACT</name>
<evidence type="ECO:0000256" key="6">
    <source>
        <dbReference type="ARBA" id="ARBA00023204"/>
    </source>
</evidence>
<dbReference type="Pfam" id="PF21175">
    <property type="entry name" value="RecR_C"/>
    <property type="match status" value="1"/>
</dbReference>
<keyword evidence="6 7" id="KW-0234">DNA repair</keyword>
<evidence type="ECO:0000256" key="2">
    <source>
        <dbReference type="ARBA" id="ARBA00022763"/>
    </source>
</evidence>
<evidence type="ECO:0000313" key="9">
    <source>
        <dbReference type="EMBL" id="SEH90499.1"/>
    </source>
</evidence>
<comment type="function">
    <text evidence="7">May play a role in DNA repair. It seems to be involved in an RecBC-independent recombinational process of DNA repair. It may act with RecF and RecO.</text>
</comment>
<keyword evidence="10" id="KW-1185">Reference proteome</keyword>
<evidence type="ECO:0000313" key="10">
    <source>
        <dbReference type="Proteomes" id="UP000176204"/>
    </source>
</evidence>
<dbReference type="InterPro" id="IPR023627">
    <property type="entry name" value="Rcmb_RecR"/>
</dbReference>
<dbReference type="EMBL" id="LT629973">
    <property type="protein sequence ID" value="SEH90499.1"/>
    <property type="molecule type" value="Genomic_DNA"/>
</dbReference>
<dbReference type="SMART" id="SM00493">
    <property type="entry name" value="TOPRIM"/>
    <property type="match status" value="1"/>
</dbReference>
<dbReference type="AlphaFoldDB" id="A0A1H6LPD4"/>
<dbReference type="Gene3D" id="6.10.250.240">
    <property type="match status" value="1"/>
</dbReference>
<proteinExistence type="inferred from homology"/>
<evidence type="ECO:0000256" key="7">
    <source>
        <dbReference type="HAMAP-Rule" id="MF_00017"/>
    </source>
</evidence>
<dbReference type="STRING" id="1679444.PYTT_1588"/>
<dbReference type="KEGG" id="agl:PYTT_1588"/>
<dbReference type="PANTHER" id="PTHR30446:SF0">
    <property type="entry name" value="RECOMBINATION PROTEIN RECR"/>
    <property type="match status" value="1"/>
</dbReference>
<dbReference type="Pfam" id="PF21176">
    <property type="entry name" value="RecR_HhH"/>
    <property type="match status" value="1"/>
</dbReference>
<keyword evidence="4 7" id="KW-0862">Zinc</keyword>
<keyword evidence="2 7" id="KW-0227">DNA damage</keyword>
<dbReference type="GO" id="GO:0008270">
    <property type="term" value="F:zinc ion binding"/>
    <property type="evidence" value="ECO:0007669"/>
    <property type="project" value="UniProtKB-KW"/>
</dbReference>
<dbReference type="GO" id="GO:0003677">
    <property type="term" value="F:DNA binding"/>
    <property type="evidence" value="ECO:0007669"/>
    <property type="project" value="UniProtKB-UniRule"/>
</dbReference>
<comment type="caution">
    <text evidence="7">Lacks conserved residue(s) required for the propagation of feature annotation.</text>
</comment>
<dbReference type="PANTHER" id="PTHR30446">
    <property type="entry name" value="RECOMBINATION PROTEIN RECR"/>
    <property type="match status" value="1"/>
</dbReference>
<sequence length="213" mass="22792">MRLPKKGRKRMKALDYPQPVQELIASLKKLPGIGSRGAERLALWLLQGGRSTGRELASALVAAADSAGRCPECGFFSLEGQRCAACADPERDRRMFCVVEQPTDVLPVERCGVYRGLYHCLGGKLSPLDGTMPEDLSVEPLLRRVHETSGCEVILAMGSDVEGEATALYLAETLALLPCTVTRLAQGMPAGAGLGHADAVTLMRAMEGRKGVL</sequence>
<evidence type="ECO:0000256" key="5">
    <source>
        <dbReference type="ARBA" id="ARBA00023172"/>
    </source>
</evidence>
<keyword evidence="3 7" id="KW-0863">Zinc-finger</keyword>
<accession>A0A1H6LPD4</accession>
<dbReference type="NCBIfam" id="TIGR00615">
    <property type="entry name" value="recR"/>
    <property type="match status" value="1"/>
</dbReference>
<dbReference type="PROSITE" id="PS50880">
    <property type="entry name" value="TOPRIM"/>
    <property type="match status" value="1"/>
</dbReference>
<dbReference type="InterPro" id="IPR006171">
    <property type="entry name" value="TOPRIM_dom"/>
</dbReference>
<dbReference type="InterPro" id="IPR034137">
    <property type="entry name" value="TOPRIM_RecR"/>
</dbReference>
<dbReference type="GO" id="GO:0006281">
    <property type="term" value="P:DNA repair"/>
    <property type="evidence" value="ECO:0007669"/>
    <property type="project" value="UniProtKB-UniRule"/>
</dbReference>
<evidence type="ECO:0000256" key="4">
    <source>
        <dbReference type="ARBA" id="ARBA00022833"/>
    </source>
</evidence>
<dbReference type="HAMAP" id="MF_00017">
    <property type="entry name" value="RecR"/>
    <property type="match status" value="1"/>
</dbReference>
<dbReference type="Proteomes" id="UP000176204">
    <property type="component" value="Chromosome I"/>
</dbReference>
<comment type="similarity">
    <text evidence="7">Belongs to the RecR family.</text>
</comment>
<dbReference type="Pfam" id="PF13662">
    <property type="entry name" value="Toprim_4"/>
    <property type="match status" value="1"/>
</dbReference>
<dbReference type="Gene3D" id="3.40.1360.10">
    <property type="match status" value="1"/>
</dbReference>
<keyword evidence="1 7" id="KW-0479">Metal-binding</keyword>
<evidence type="ECO:0000259" key="8">
    <source>
        <dbReference type="PROSITE" id="PS50880"/>
    </source>
</evidence>
<keyword evidence="5 7" id="KW-0233">DNA recombination</keyword>
<dbReference type="InterPro" id="IPR000093">
    <property type="entry name" value="DNA_Rcmb_RecR"/>
</dbReference>
<protein>
    <recommendedName>
        <fullName evidence="7">Recombination protein RecR</fullName>
    </recommendedName>
</protein>
<evidence type="ECO:0000256" key="3">
    <source>
        <dbReference type="ARBA" id="ARBA00022771"/>
    </source>
</evidence>